<comment type="subunit">
    <text evidence="8">Monomer.</text>
</comment>
<evidence type="ECO:0000259" key="9">
    <source>
        <dbReference type="Pfam" id="PF00749"/>
    </source>
</evidence>
<dbReference type="InterPro" id="IPR001412">
    <property type="entry name" value="aa-tRNA-synth_I_CS"/>
</dbReference>
<evidence type="ECO:0000313" key="11">
    <source>
        <dbReference type="EMBL" id="QUL97826.1"/>
    </source>
</evidence>
<reference evidence="11" key="2">
    <citation type="journal article" date="2023" name="Biology">
        <title>Prokaryotic Life Associated with Coal-Fire Gas Vents Revealed by Metagenomics.</title>
        <authorList>
            <person name="Kadnikov V.V."/>
            <person name="Mardanov A.V."/>
            <person name="Beletsky A.V."/>
            <person name="Karnachuk O.V."/>
            <person name="Ravin N.V."/>
        </authorList>
    </citation>
    <scope>NUCLEOTIDE SEQUENCE</scope>
    <source>
        <strain evidence="11">Bu02</strain>
    </source>
</reference>
<dbReference type="PROSITE" id="PS00178">
    <property type="entry name" value="AA_TRNA_LIGASE_I"/>
    <property type="match status" value="1"/>
</dbReference>
<feature type="short sequence motif" description="'HIGH' region" evidence="8">
    <location>
        <begin position="10"/>
        <end position="20"/>
    </location>
</feature>
<evidence type="ECO:0000256" key="1">
    <source>
        <dbReference type="ARBA" id="ARBA00007894"/>
    </source>
</evidence>
<dbReference type="HAMAP" id="MF_00022">
    <property type="entry name" value="Glu_tRNA_synth_type1"/>
    <property type="match status" value="1"/>
</dbReference>
<dbReference type="InterPro" id="IPR000924">
    <property type="entry name" value="Glu/Gln-tRNA-synth"/>
</dbReference>
<evidence type="ECO:0000256" key="8">
    <source>
        <dbReference type="HAMAP-Rule" id="MF_00022"/>
    </source>
</evidence>
<dbReference type="Gene3D" id="1.10.8.70">
    <property type="entry name" value="Glutamate-tRNA synthetase, class I, anticodon-binding domain 1"/>
    <property type="match status" value="1"/>
</dbReference>
<keyword evidence="7 8" id="KW-0030">Aminoacyl-tRNA synthetase</keyword>
<dbReference type="SUPFAM" id="SSF52374">
    <property type="entry name" value="Nucleotidylyl transferase"/>
    <property type="match status" value="1"/>
</dbReference>
<dbReference type="InterPro" id="IPR020751">
    <property type="entry name" value="aa-tRNA-synth_I_codon-bd_sub2"/>
</dbReference>
<accession>A0AAT9L9S5</accession>
<dbReference type="InterPro" id="IPR020058">
    <property type="entry name" value="Glu/Gln-tRNA-synth_Ib_cat-dom"/>
</dbReference>
<dbReference type="GO" id="GO:0004818">
    <property type="term" value="F:glutamate-tRNA ligase activity"/>
    <property type="evidence" value="ECO:0007669"/>
    <property type="project" value="UniProtKB-UniRule"/>
</dbReference>
<evidence type="ECO:0000256" key="2">
    <source>
        <dbReference type="ARBA" id="ARBA00022490"/>
    </source>
</evidence>
<comment type="function">
    <text evidence="8">Catalyzes the attachment of glutamate to tRNA(Glu) in a two-step reaction: glutamate is first activated by ATP to form Glu-AMP and then transferred to the acceptor end of tRNA(Glu).</text>
</comment>
<organism evidence="11">
    <name type="scientific">Candidatus Fermentithermobacillus carboniphilus</name>
    <dbReference type="NCBI Taxonomy" id="3085328"/>
    <lineage>
        <taxon>Bacteria</taxon>
        <taxon>Bacillati</taxon>
        <taxon>Bacillota</taxon>
        <taxon>Candidatus Fermentithermobacillia</taxon>
        <taxon>Candidatus Fermentithermobacillales</taxon>
        <taxon>Candidatus Fermentithermobacillaceae</taxon>
        <taxon>Candidatus Fermentithermobacillus</taxon>
    </lineage>
</organism>
<dbReference type="GO" id="GO:0008270">
    <property type="term" value="F:zinc ion binding"/>
    <property type="evidence" value="ECO:0007669"/>
    <property type="project" value="InterPro"/>
</dbReference>
<dbReference type="KEGG" id="fcz:IMF26_06920"/>
<dbReference type="GO" id="GO:0000049">
    <property type="term" value="F:tRNA binding"/>
    <property type="evidence" value="ECO:0007669"/>
    <property type="project" value="InterPro"/>
</dbReference>
<feature type="short sequence motif" description="'KMSKS' region" evidence="8">
    <location>
        <begin position="251"/>
        <end position="255"/>
    </location>
</feature>
<dbReference type="EMBL" id="CP062796">
    <property type="protein sequence ID" value="QUL97826.1"/>
    <property type="molecule type" value="Genomic_DNA"/>
</dbReference>
<comment type="similarity">
    <text evidence="1 8">Belongs to the class-I aminoacyl-tRNA synthetase family. Glutamate--tRNA ligase type 1 subfamily.</text>
</comment>
<dbReference type="GO" id="GO:0005524">
    <property type="term" value="F:ATP binding"/>
    <property type="evidence" value="ECO:0007669"/>
    <property type="project" value="UniProtKB-UniRule"/>
</dbReference>
<dbReference type="PRINTS" id="PR00987">
    <property type="entry name" value="TRNASYNTHGLU"/>
</dbReference>
<dbReference type="PANTHER" id="PTHR43311:SF2">
    <property type="entry name" value="GLUTAMATE--TRNA LIGASE, MITOCHONDRIAL-RELATED"/>
    <property type="match status" value="1"/>
</dbReference>
<evidence type="ECO:0000256" key="4">
    <source>
        <dbReference type="ARBA" id="ARBA00022741"/>
    </source>
</evidence>
<dbReference type="FunFam" id="3.40.50.620:FF:000045">
    <property type="entry name" value="Glutamate--tRNA ligase, mitochondrial"/>
    <property type="match status" value="1"/>
</dbReference>
<dbReference type="InterPro" id="IPR033910">
    <property type="entry name" value="GluRS_core"/>
</dbReference>
<dbReference type="InterPro" id="IPR049940">
    <property type="entry name" value="GluQ/Sye"/>
</dbReference>
<reference evidence="11" key="1">
    <citation type="submission" date="2020-10" db="EMBL/GenBank/DDBJ databases">
        <authorList>
            <person name="Kadnikov V."/>
            <person name="Beletsky A.V."/>
            <person name="Mardanov A.V."/>
            <person name="Karnachuk O.V."/>
            <person name="Ravin N.V."/>
        </authorList>
    </citation>
    <scope>NUCLEOTIDE SEQUENCE</scope>
    <source>
        <strain evidence="11">Bu02</strain>
    </source>
</reference>
<dbReference type="Gene3D" id="3.40.50.620">
    <property type="entry name" value="HUPs"/>
    <property type="match status" value="1"/>
</dbReference>
<dbReference type="EC" id="6.1.1.17" evidence="8"/>
<evidence type="ECO:0000256" key="6">
    <source>
        <dbReference type="ARBA" id="ARBA00022917"/>
    </source>
</evidence>
<dbReference type="Pfam" id="PF00749">
    <property type="entry name" value="tRNA-synt_1c"/>
    <property type="match status" value="1"/>
</dbReference>
<sequence>MGELRVRFAPSPTGYLHIGGARTALFNYLFARHNGGKFILRIEDTDTERTIEDSAEKMMQSFRWLGLDWDEGPQVGGLAGPYYQSQRQEFYRKYAKILLDKGYAYKCYCTPEELEAEREKARAEKRPPRYSGRCRNLTPEDVERFESEGRKYAIRFRTPDSGVTVVHDLIHGEVAFKNEEISDFVIMKSDGFPTYNFACVIDDWLMGVTHVIRADEHLSNTPKQMMIYRALSAPMPKFAHVPMILAPDRSKLSKRHGAQTVEEFREKGYLPEAILNYIALLGWTPPDATKEILSLDEMIKEFDLSRVSSTPAIYDVQKLTWLNGQYIRQMEPRLLVQKYIPFAVSAGLGSREELLAKKDWLEKIMLVLRERAKTLEELAQASIYFFKAPTEYDEKGVKKFFSKPGISRLLKKGAQAVSAIEDWNVASCEEAYRKLIDEEGIKGGDLIHPTRLALTGRTVGPGLFEIMDILGKEETIARLNSAVEFIEKHGLEQAFRGEPGTDAAKEG</sequence>
<dbReference type="Pfam" id="PF19269">
    <property type="entry name" value="Anticodon_2"/>
    <property type="match status" value="1"/>
</dbReference>
<dbReference type="AlphaFoldDB" id="A0AAT9L9S5"/>
<dbReference type="InterPro" id="IPR045462">
    <property type="entry name" value="aa-tRNA-synth_I_cd-bd"/>
</dbReference>
<gene>
    <name evidence="8" type="primary">gltX</name>
    <name evidence="11" type="ORF">IMF26_06920</name>
</gene>
<comment type="subcellular location">
    <subcellularLocation>
        <location evidence="8">Cytoplasm</location>
    </subcellularLocation>
</comment>
<evidence type="ECO:0000256" key="7">
    <source>
        <dbReference type="ARBA" id="ARBA00023146"/>
    </source>
</evidence>
<dbReference type="GO" id="GO:0005829">
    <property type="term" value="C:cytosol"/>
    <property type="evidence" value="ECO:0007669"/>
    <property type="project" value="TreeGrafter"/>
</dbReference>
<keyword evidence="4 8" id="KW-0547">Nucleotide-binding</keyword>
<dbReference type="CDD" id="cd00808">
    <property type="entry name" value="GluRS_core"/>
    <property type="match status" value="1"/>
</dbReference>
<dbReference type="Gene3D" id="1.10.10.350">
    <property type="match status" value="1"/>
</dbReference>
<dbReference type="InterPro" id="IPR008925">
    <property type="entry name" value="aa_tRNA-synth_I_cd-bd_sf"/>
</dbReference>
<dbReference type="NCBIfam" id="TIGR00464">
    <property type="entry name" value="gltX_bact"/>
    <property type="match status" value="1"/>
</dbReference>
<dbReference type="InterPro" id="IPR020752">
    <property type="entry name" value="Glu-tRNA-synth_I_codon-bd_sub1"/>
</dbReference>
<evidence type="ECO:0000259" key="10">
    <source>
        <dbReference type="Pfam" id="PF19269"/>
    </source>
</evidence>
<keyword evidence="6 8" id="KW-0648">Protein biosynthesis</keyword>
<comment type="caution">
    <text evidence="8">Lacks conserved residue(s) required for the propagation of feature annotation.</text>
</comment>
<protein>
    <recommendedName>
        <fullName evidence="8">Glutamate--tRNA ligase</fullName>
        <ecNumber evidence="8">6.1.1.17</ecNumber>
    </recommendedName>
    <alternativeName>
        <fullName evidence="8">Glutamyl-tRNA synthetase</fullName>
        <shortName evidence="8">GluRS</shortName>
    </alternativeName>
</protein>
<keyword evidence="2 8" id="KW-0963">Cytoplasm</keyword>
<feature type="domain" description="Aminoacyl-tRNA synthetase class I anticodon-binding" evidence="10">
    <location>
        <begin position="340"/>
        <end position="482"/>
    </location>
</feature>
<feature type="binding site" evidence="8">
    <location>
        <position position="254"/>
    </location>
    <ligand>
        <name>ATP</name>
        <dbReference type="ChEBI" id="CHEBI:30616"/>
    </ligand>
</feature>
<dbReference type="GO" id="GO:0006424">
    <property type="term" value="P:glutamyl-tRNA aminoacylation"/>
    <property type="evidence" value="ECO:0007669"/>
    <property type="project" value="UniProtKB-UniRule"/>
</dbReference>
<dbReference type="InterPro" id="IPR004527">
    <property type="entry name" value="Glu-tRNA-ligase_bac/mito"/>
</dbReference>
<evidence type="ECO:0000256" key="5">
    <source>
        <dbReference type="ARBA" id="ARBA00022840"/>
    </source>
</evidence>
<dbReference type="SUPFAM" id="SSF48163">
    <property type="entry name" value="An anticodon-binding domain of class I aminoacyl-tRNA synthetases"/>
    <property type="match status" value="1"/>
</dbReference>
<feature type="domain" description="Glutamyl/glutaminyl-tRNA synthetase class Ib catalytic" evidence="9">
    <location>
        <begin position="4"/>
        <end position="321"/>
    </location>
</feature>
<keyword evidence="5 8" id="KW-0067">ATP-binding</keyword>
<proteinExistence type="inferred from homology"/>
<dbReference type="PANTHER" id="PTHR43311">
    <property type="entry name" value="GLUTAMATE--TRNA LIGASE"/>
    <property type="match status" value="1"/>
</dbReference>
<dbReference type="InterPro" id="IPR014729">
    <property type="entry name" value="Rossmann-like_a/b/a_fold"/>
</dbReference>
<name>A0AAT9L9S5_9FIRM</name>
<evidence type="ECO:0000256" key="3">
    <source>
        <dbReference type="ARBA" id="ARBA00022598"/>
    </source>
</evidence>
<comment type="catalytic activity">
    <reaction evidence="8">
        <text>tRNA(Glu) + L-glutamate + ATP = L-glutamyl-tRNA(Glu) + AMP + diphosphate</text>
        <dbReference type="Rhea" id="RHEA:23540"/>
        <dbReference type="Rhea" id="RHEA-COMP:9663"/>
        <dbReference type="Rhea" id="RHEA-COMP:9680"/>
        <dbReference type="ChEBI" id="CHEBI:29985"/>
        <dbReference type="ChEBI" id="CHEBI:30616"/>
        <dbReference type="ChEBI" id="CHEBI:33019"/>
        <dbReference type="ChEBI" id="CHEBI:78442"/>
        <dbReference type="ChEBI" id="CHEBI:78520"/>
        <dbReference type="ChEBI" id="CHEBI:456215"/>
        <dbReference type="EC" id="6.1.1.17"/>
    </reaction>
</comment>
<keyword evidence="3 8" id="KW-0436">Ligase</keyword>